<dbReference type="InterPro" id="IPR012340">
    <property type="entry name" value="NA-bd_OB-fold"/>
</dbReference>
<dbReference type="Gene3D" id="2.40.50.140">
    <property type="entry name" value="Nucleic acid-binding proteins"/>
    <property type="match status" value="1"/>
</dbReference>
<dbReference type="AlphaFoldDB" id="A0A509JLC6"/>
<evidence type="ECO:0000313" key="2">
    <source>
        <dbReference type="Proteomes" id="UP000433532"/>
    </source>
</evidence>
<sequence>MCRRGRTLPSSHFRQIEASGYQSLGEGQPLSFFVKDETKGPQVEQVQALHRLWHDKMPRIRGAIFLLRLW</sequence>
<evidence type="ECO:0000313" key="1">
    <source>
        <dbReference type="EMBL" id="MUI38647.1"/>
    </source>
</evidence>
<dbReference type="EMBL" id="WOAD01000033">
    <property type="protein sequence ID" value="MUI38647.1"/>
    <property type="molecule type" value="Genomic_DNA"/>
</dbReference>
<dbReference type="Proteomes" id="UP000433532">
    <property type="component" value="Unassembled WGS sequence"/>
</dbReference>
<organism evidence="1 2">
    <name type="scientific">Pseudomonas aeruginosa</name>
    <dbReference type="NCBI Taxonomy" id="287"/>
    <lineage>
        <taxon>Bacteria</taxon>
        <taxon>Pseudomonadati</taxon>
        <taxon>Pseudomonadota</taxon>
        <taxon>Gammaproteobacteria</taxon>
        <taxon>Pseudomonadales</taxon>
        <taxon>Pseudomonadaceae</taxon>
        <taxon>Pseudomonas</taxon>
    </lineage>
</organism>
<proteinExistence type="predicted"/>
<comment type="caution">
    <text evidence="1">The sequence shown here is derived from an EMBL/GenBank/DDBJ whole genome shotgun (WGS) entry which is preliminary data.</text>
</comment>
<protein>
    <submittedName>
        <fullName evidence="1">Uncharacterized protein</fullName>
    </submittedName>
</protein>
<name>A0A509JLC6_PSEAI</name>
<reference evidence="1 2" key="1">
    <citation type="submission" date="2019-11" db="EMBL/GenBank/DDBJ databases">
        <title>Genomes of ocular Pseudomonas aeruginosa isolates.</title>
        <authorList>
            <person name="Khan M."/>
            <person name="Rice S.A."/>
            <person name="Willcox M.D.P."/>
            <person name="Stapleton F."/>
        </authorList>
    </citation>
    <scope>NUCLEOTIDE SEQUENCE [LARGE SCALE GENOMIC DNA]</scope>
    <source>
        <strain evidence="1 2">PA221</strain>
    </source>
</reference>
<accession>A0A509JLC6</accession>
<gene>
    <name evidence="1" type="ORF">GNQ48_26935</name>
</gene>